<keyword evidence="5 9" id="KW-0720">Serine protease</keyword>
<keyword evidence="4 9" id="KW-0378">Hydrolase</keyword>
<dbReference type="PRINTS" id="PR00722">
    <property type="entry name" value="CHYMOTRYPSIN"/>
</dbReference>
<keyword evidence="8" id="KW-0325">Glycoprotein</keyword>
<evidence type="ECO:0000256" key="8">
    <source>
        <dbReference type="ARBA" id="ARBA00023180"/>
    </source>
</evidence>
<evidence type="ECO:0000256" key="1">
    <source>
        <dbReference type="ARBA" id="ARBA00007664"/>
    </source>
</evidence>
<comment type="similarity">
    <text evidence="1">Belongs to the peptidase S1 family.</text>
</comment>
<dbReference type="PROSITE" id="PS50240">
    <property type="entry name" value="TRYPSIN_DOM"/>
    <property type="match status" value="1"/>
</dbReference>
<proteinExistence type="inferred from homology"/>
<dbReference type="SMART" id="SM00020">
    <property type="entry name" value="Tryp_SPc"/>
    <property type="match status" value="1"/>
</dbReference>
<keyword evidence="7" id="KW-1015">Disulfide bond</keyword>
<evidence type="ECO:0000256" key="2">
    <source>
        <dbReference type="ARBA" id="ARBA00022670"/>
    </source>
</evidence>
<evidence type="ECO:0000256" key="9">
    <source>
        <dbReference type="RuleBase" id="RU363034"/>
    </source>
</evidence>
<dbReference type="FunFam" id="2.40.10.10:FF:000077">
    <property type="entry name" value="Predicted protein"/>
    <property type="match status" value="1"/>
</dbReference>
<feature type="chain" id="PRO_5009115596" description="Peptidase S1 domain-containing protein" evidence="10">
    <location>
        <begin position="17"/>
        <end position="223"/>
    </location>
</feature>
<dbReference type="OrthoDB" id="5835829at2759"/>
<dbReference type="PROSITE" id="PS00135">
    <property type="entry name" value="TRYPSIN_SER"/>
    <property type="match status" value="1"/>
</dbReference>
<evidence type="ECO:0000256" key="7">
    <source>
        <dbReference type="ARBA" id="ARBA00023157"/>
    </source>
</evidence>
<feature type="non-terminal residue" evidence="12">
    <location>
        <position position="223"/>
    </location>
</feature>
<evidence type="ECO:0000256" key="10">
    <source>
        <dbReference type="SAM" id="SignalP"/>
    </source>
</evidence>
<dbReference type="GO" id="GO:0006508">
    <property type="term" value="P:proteolysis"/>
    <property type="evidence" value="ECO:0007669"/>
    <property type="project" value="UniProtKB-KW"/>
</dbReference>
<organism evidence="12">
    <name type="scientific">Pectinophora gossypiella</name>
    <name type="common">Cotton pink bollworm</name>
    <name type="synonym">Depressaria gossypiella</name>
    <dbReference type="NCBI Taxonomy" id="13191"/>
    <lineage>
        <taxon>Eukaryota</taxon>
        <taxon>Metazoa</taxon>
        <taxon>Ecdysozoa</taxon>
        <taxon>Arthropoda</taxon>
        <taxon>Hexapoda</taxon>
        <taxon>Insecta</taxon>
        <taxon>Pterygota</taxon>
        <taxon>Neoptera</taxon>
        <taxon>Endopterygota</taxon>
        <taxon>Lepidoptera</taxon>
        <taxon>Glossata</taxon>
        <taxon>Ditrysia</taxon>
        <taxon>Gelechioidea</taxon>
        <taxon>Gelechiidae</taxon>
        <taxon>Apatetrinae</taxon>
        <taxon>Pectinophora</taxon>
    </lineage>
</organism>
<dbReference type="PANTHER" id="PTHR24252">
    <property type="entry name" value="ACROSIN-RELATED"/>
    <property type="match status" value="1"/>
</dbReference>
<dbReference type="AlphaFoldDB" id="A0A1E1WNB4"/>
<dbReference type="Pfam" id="PF00089">
    <property type="entry name" value="Trypsin"/>
    <property type="match status" value="1"/>
</dbReference>
<accession>A0A1E1WNB4</accession>
<dbReference type="InterPro" id="IPR001254">
    <property type="entry name" value="Trypsin_dom"/>
</dbReference>
<evidence type="ECO:0000259" key="11">
    <source>
        <dbReference type="PROSITE" id="PS50240"/>
    </source>
</evidence>
<protein>
    <recommendedName>
        <fullName evidence="11">Peptidase S1 domain-containing protein</fullName>
    </recommendedName>
</protein>
<dbReference type="EMBL" id="GDQN01002535">
    <property type="protein sequence ID" value="JAT88519.1"/>
    <property type="molecule type" value="Transcribed_RNA"/>
</dbReference>
<dbReference type="InterPro" id="IPR033116">
    <property type="entry name" value="TRYPSIN_SER"/>
</dbReference>
<keyword evidence="2 9" id="KW-0645">Protease</keyword>
<evidence type="ECO:0000256" key="6">
    <source>
        <dbReference type="ARBA" id="ARBA00023145"/>
    </source>
</evidence>
<dbReference type="InterPro" id="IPR009003">
    <property type="entry name" value="Peptidase_S1_PA"/>
</dbReference>
<dbReference type="PROSITE" id="PS00134">
    <property type="entry name" value="TRYPSIN_HIS"/>
    <property type="match status" value="1"/>
</dbReference>
<dbReference type="InterPro" id="IPR043504">
    <property type="entry name" value="Peptidase_S1_PA_chymotrypsin"/>
</dbReference>
<feature type="domain" description="Peptidase S1" evidence="11">
    <location>
        <begin position="31"/>
        <end position="223"/>
    </location>
</feature>
<dbReference type="PANTHER" id="PTHR24252:SF27">
    <property type="entry name" value="TRANSMEMBRANE PROTEASE SERINE 3-LIKE"/>
    <property type="match status" value="1"/>
</dbReference>
<dbReference type="Gene3D" id="2.40.10.10">
    <property type="entry name" value="Trypsin-like serine proteases"/>
    <property type="match status" value="1"/>
</dbReference>
<dbReference type="CDD" id="cd00190">
    <property type="entry name" value="Tryp_SPc"/>
    <property type="match status" value="1"/>
</dbReference>
<dbReference type="InterPro" id="IPR001314">
    <property type="entry name" value="Peptidase_S1A"/>
</dbReference>
<dbReference type="SUPFAM" id="SSF50494">
    <property type="entry name" value="Trypsin-like serine proteases"/>
    <property type="match status" value="1"/>
</dbReference>
<evidence type="ECO:0000256" key="4">
    <source>
        <dbReference type="ARBA" id="ARBA00022801"/>
    </source>
</evidence>
<dbReference type="GO" id="GO:0004252">
    <property type="term" value="F:serine-type endopeptidase activity"/>
    <property type="evidence" value="ECO:0007669"/>
    <property type="project" value="InterPro"/>
</dbReference>
<dbReference type="InterPro" id="IPR018114">
    <property type="entry name" value="TRYPSIN_HIS"/>
</dbReference>
<keyword evidence="3 10" id="KW-0732">Signal</keyword>
<evidence type="ECO:0000256" key="5">
    <source>
        <dbReference type="ARBA" id="ARBA00022825"/>
    </source>
</evidence>
<sequence>MINLCFAVALFGFVVATPLPGTLKAMEQTRIVGGEDIDITEAPYQVSLVNRGMHSCGGSIVANDLILTAAHCVRGSRPENFQIRVGSSILNKGGELYPVGEIIWHPDFEFSKMNKDIAVMWLSEPLRFSDEVMAIPMLSEDVEIEEGEETTVTGWGAIEENGIAPKMLQRVEVPIVSQENCQDAYSPMYNITNSMLCAGLPSGGKDACQGDSGGPLVYEGQLA</sequence>
<gene>
    <name evidence="12" type="ORF">g.19001</name>
</gene>
<keyword evidence="6" id="KW-0865">Zymogen</keyword>
<feature type="signal peptide" evidence="10">
    <location>
        <begin position="1"/>
        <end position="16"/>
    </location>
</feature>
<name>A0A1E1WNB4_PECGO</name>
<reference evidence="12" key="1">
    <citation type="submission" date="2015-09" db="EMBL/GenBank/DDBJ databases">
        <title>De novo assembly of Pectinophora gossypiella (Pink Bollworm) gut transcriptome.</title>
        <authorList>
            <person name="Tassone E.E."/>
        </authorList>
    </citation>
    <scope>NUCLEOTIDE SEQUENCE</scope>
</reference>
<evidence type="ECO:0000256" key="3">
    <source>
        <dbReference type="ARBA" id="ARBA00022729"/>
    </source>
</evidence>
<evidence type="ECO:0000313" key="12">
    <source>
        <dbReference type="EMBL" id="JAT88519.1"/>
    </source>
</evidence>